<dbReference type="RefSeq" id="WP_182297774.1">
    <property type="nucleotide sequence ID" value="NZ_CP059851.1"/>
</dbReference>
<proteinExistence type="predicted"/>
<keyword evidence="2" id="KW-1185">Reference proteome</keyword>
<dbReference type="EMBL" id="CP059851">
    <property type="protein sequence ID" value="QMW23951.1"/>
    <property type="molecule type" value="Genomic_DNA"/>
</dbReference>
<protein>
    <submittedName>
        <fullName evidence="1">Uncharacterized protein</fullName>
    </submittedName>
</protein>
<evidence type="ECO:0000313" key="1">
    <source>
        <dbReference type="EMBL" id="QMW23951.1"/>
    </source>
</evidence>
<name>A0A7G5IKQ9_9SPHN</name>
<accession>A0A7G5IKQ9</accession>
<organism evidence="1 2">
    <name type="scientific">Sandaracinobacteroides saxicola</name>
    <dbReference type="NCBI Taxonomy" id="2759707"/>
    <lineage>
        <taxon>Bacteria</taxon>
        <taxon>Pseudomonadati</taxon>
        <taxon>Pseudomonadota</taxon>
        <taxon>Alphaproteobacteria</taxon>
        <taxon>Sphingomonadales</taxon>
        <taxon>Sphingosinicellaceae</taxon>
        <taxon>Sandaracinobacteroides</taxon>
    </lineage>
</organism>
<gene>
    <name evidence="1" type="ORF">H3309_05640</name>
</gene>
<reference evidence="1 2" key="1">
    <citation type="submission" date="2020-07" db="EMBL/GenBank/DDBJ databases">
        <title>Complete genome sequence for Sandaracinobacter sp. M6.</title>
        <authorList>
            <person name="Tang Y."/>
            <person name="Liu Q."/>
            <person name="Guo Z."/>
            <person name="Lei P."/>
            <person name="Huang B."/>
        </authorList>
    </citation>
    <scope>NUCLEOTIDE SEQUENCE [LARGE SCALE GENOMIC DNA]</scope>
    <source>
        <strain evidence="1 2">M6</strain>
    </source>
</reference>
<sequence length="285" mass="30410">MPTADTLIQRDGGGHQQPAAGQVWVIQARSGTTFNVGFDKEFVKKHLFVDPDPIASAHALGVKAAKIAGNINLYGNLAGPAQQALPPVLDASVLRFLKLKKLVLSRVSQGSCATCNQKESVHQTCTVCNHKHKKIWEAGLCAEGPKGGTLCTCTTWAPATRKHAGCAGFVDGHYDQHRNALGLPNPFAGPGGACTGDNTVVLMNEIDLQDFKDAVVGAIQAQGVWNDFQRKEGLELNFGVGTSATIKSVDSLDDFNGRAKGKGIKVDAKRNGGTYIIYHYRDMIA</sequence>
<dbReference type="Proteomes" id="UP000515292">
    <property type="component" value="Chromosome"/>
</dbReference>
<evidence type="ECO:0000313" key="2">
    <source>
        <dbReference type="Proteomes" id="UP000515292"/>
    </source>
</evidence>
<dbReference type="AlphaFoldDB" id="A0A7G5IKQ9"/>
<dbReference type="KEGG" id="sand:H3309_05640"/>